<dbReference type="KEGG" id="tps:THAPSDRAFT_12075"/>
<feature type="signal peptide" evidence="2">
    <location>
        <begin position="1"/>
        <end position="21"/>
    </location>
</feature>
<reference evidence="3 4" key="2">
    <citation type="journal article" date="2008" name="Nature">
        <title>The Phaeodactylum genome reveals the evolutionary history of diatom genomes.</title>
        <authorList>
            <person name="Bowler C."/>
            <person name="Allen A.E."/>
            <person name="Badger J.H."/>
            <person name="Grimwood J."/>
            <person name="Jabbari K."/>
            <person name="Kuo A."/>
            <person name="Maheswari U."/>
            <person name="Martens C."/>
            <person name="Maumus F."/>
            <person name="Otillar R.P."/>
            <person name="Rayko E."/>
            <person name="Salamov A."/>
            <person name="Vandepoele K."/>
            <person name="Beszteri B."/>
            <person name="Gruber A."/>
            <person name="Heijde M."/>
            <person name="Katinka M."/>
            <person name="Mock T."/>
            <person name="Valentin K."/>
            <person name="Verret F."/>
            <person name="Berges J.A."/>
            <person name="Brownlee C."/>
            <person name="Cadoret J.P."/>
            <person name="Chiovitti A."/>
            <person name="Choi C.J."/>
            <person name="Coesel S."/>
            <person name="De Martino A."/>
            <person name="Detter J.C."/>
            <person name="Durkin C."/>
            <person name="Falciatore A."/>
            <person name="Fournet J."/>
            <person name="Haruta M."/>
            <person name="Huysman M.J."/>
            <person name="Jenkins B.D."/>
            <person name="Jiroutova K."/>
            <person name="Jorgensen R.E."/>
            <person name="Joubert Y."/>
            <person name="Kaplan A."/>
            <person name="Kroger N."/>
            <person name="Kroth P.G."/>
            <person name="La Roche J."/>
            <person name="Lindquist E."/>
            <person name="Lommer M."/>
            <person name="Martin-Jezequel V."/>
            <person name="Lopez P.J."/>
            <person name="Lucas S."/>
            <person name="Mangogna M."/>
            <person name="McGinnis K."/>
            <person name="Medlin L.K."/>
            <person name="Montsant A."/>
            <person name="Oudot-Le Secq M.P."/>
            <person name="Napoli C."/>
            <person name="Obornik M."/>
            <person name="Parker M.S."/>
            <person name="Petit J.L."/>
            <person name="Porcel B.M."/>
            <person name="Poulsen N."/>
            <person name="Robison M."/>
            <person name="Rychlewski L."/>
            <person name="Rynearson T.A."/>
            <person name="Schmutz J."/>
            <person name="Shapiro H."/>
            <person name="Siaut M."/>
            <person name="Stanley M."/>
            <person name="Sussman M.R."/>
            <person name="Taylor A.R."/>
            <person name="Vardi A."/>
            <person name="von Dassow P."/>
            <person name="Vyverman W."/>
            <person name="Willis A."/>
            <person name="Wyrwicz L.S."/>
            <person name="Rokhsar D.S."/>
            <person name="Weissenbach J."/>
            <person name="Armbrust E.V."/>
            <person name="Green B.R."/>
            <person name="Van de Peer Y."/>
            <person name="Grigoriev I.V."/>
        </authorList>
    </citation>
    <scope>NUCLEOTIDE SEQUENCE [LARGE SCALE GENOMIC DNA]</scope>
    <source>
        <strain evidence="3 4">CCMP1335</strain>
    </source>
</reference>
<evidence type="ECO:0008006" key="5">
    <source>
        <dbReference type="Google" id="ProtNLM"/>
    </source>
</evidence>
<feature type="compositionally biased region" description="Low complexity" evidence="1">
    <location>
        <begin position="765"/>
        <end position="790"/>
    </location>
</feature>
<evidence type="ECO:0000313" key="4">
    <source>
        <dbReference type="Proteomes" id="UP000001449"/>
    </source>
</evidence>
<feature type="compositionally biased region" description="Low complexity" evidence="1">
    <location>
        <begin position="739"/>
        <end position="749"/>
    </location>
</feature>
<dbReference type="SUPFAM" id="SSF55486">
    <property type="entry name" value="Metalloproteases ('zincins'), catalytic domain"/>
    <property type="match status" value="1"/>
</dbReference>
<protein>
    <recommendedName>
        <fullName evidence="5">Peptidase M12B domain-containing protein</fullName>
    </recommendedName>
</protein>
<feature type="compositionally biased region" description="Pro residues" evidence="1">
    <location>
        <begin position="750"/>
        <end position="764"/>
    </location>
</feature>
<organism evidence="3 4">
    <name type="scientific">Thalassiosira pseudonana</name>
    <name type="common">Marine diatom</name>
    <name type="synonym">Cyclotella nana</name>
    <dbReference type="NCBI Taxonomy" id="35128"/>
    <lineage>
        <taxon>Eukaryota</taxon>
        <taxon>Sar</taxon>
        <taxon>Stramenopiles</taxon>
        <taxon>Ochrophyta</taxon>
        <taxon>Bacillariophyta</taxon>
        <taxon>Coscinodiscophyceae</taxon>
        <taxon>Thalassiosirophycidae</taxon>
        <taxon>Thalassiosirales</taxon>
        <taxon>Thalassiosiraceae</taxon>
        <taxon>Thalassiosira</taxon>
    </lineage>
</organism>
<dbReference type="GeneID" id="7448898"/>
<dbReference type="eggNOG" id="ENOG502SG44">
    <property type="taxonomic scope" value="Eukaryota"/>
</dbReference>
<name>B8CGD9_THAPS</name>
<dbReference type="PANTHER" id="PTHR33683:SF46">
    <property type="entry name" value="SUSHI DOMAIN-CONTAINING PROTEIN"/>
    <property type="match status" value="1"/>
</dbReference>
<feature type="compositionally biased region" description="Pro residues" evidence="1">
    <location>
        <begin position="483"/>
        <end position="494"/>
    </location>
</feature>
<feature type="region of interest" description="Disordered" evidence="1">
    <location>
        <begin position="190"/>
        <end position="209"/>
    </location>
</feature>
<gene>
    <name evidence="3" type="ORF">THAPSDRAFT_12075</name>
</gene>
<feature type="chain" id="PRO_5002870105" description="Peptidase M12B domain-containing protein" evidence="2">
    <location>
        <begin position="22"/>
        <end position="846"/>
    </location>
</feature>
<dbReference type="PANTHER" id="PTHR33683">
    <property type="entry name" value="1, PUTATIVE-RELATED"/>
    <property type="match status" value="1"/>
</dbReference>
<feature type="compositionally biased region" description="Low complexity" evidence="1">
    <location>
        <begin position="697"/>
        <end position="706"/>
    </location>
</feature>
<dbReference type="Gene3D" id="3.40.390.10">
    <property type="entry name" value="Collagenase (Catalytic Domain)"/>
    <property type="match status" value="1"/>
</dbReference>
<evidence type="ECO:0000313" key="3">
    <source>
        <dbReference type="EMBL" id="EED87475.1"/>
    </source>
</evidence>
<dbReference type="InterPro" id="IPR024079">
    <property type="entry name" value="MetalloPept_cat_dom_sf"/>
</dbReference>
<reference evidence="3 4" key="1">
    <citation type="journal article" date="2004" name="Science">
        <title>The genome of the diatom Thalassiosira pseudonana: ecology, evolution, and metabolism.</title>
        <authorList>
            <person name="Armbrust E.V."/>
            <person name="Berges J.A."/>
            <person name="Bowler C."/>
            <person name="Green B.R."/>
            <person name="Martinez D."/>
            <person name="Putnam N.H."/>
            <person name="Zhou S."/>
            <person name="Allen A.E."/>
            <person name="Apt K.E."/>
            <person name="Bechner M."/>
            <person name="Brzezinski M.A."/>
            <person name="Chaal B.K."/>
            <person name="Chiovitti A."/>
            <person name="Davis A.K."/>
            <person name="Demarest M.S."/>
            <person name="Detter J.C."/>
            <person name="Glavina T."/>
            <person name="Goodstein D."/>
            <person name="Hadi M.Z."/>
            <person name="Hellsten U."/>
            <person name="Hildebrand M."/>
            <person name="Jenkins B.D."/>
            <person name="Jurka J."/>
            <person name="Kapitonov V.V."/>
            <person name="Kroger N."/>
            <person name="Lau W.W."/>
            <person name="Lane T.W."/>
            <person name="Larimer F.W."/>
            <person name="Lippmeier J.C."/>
            <person name="Lucas S."/>
            <person name="Medina M."/>
            <person name="Montsant A."/>
            <person name="Obornik M."/>
            <person name="Parker M.S."/>
            <person name="Palenik B."/>
            <person name="Pazour G.J."/>
            <person name="Richardson P.M."/>
            <person name="Rynearson T.A."/>
            <person name="Saito M.A."/>
            <person name="Schwartz D.C."/>
            <person name="Thamatrakoln K."/>
            <person name="Valentin K."/>
            <person name="Vardi A."/>
            <person name="Wilkerson F.P."/>
            <person name="Rokhsar D.S."/>
        </authorList>
    </citation>
    <scope>NUCLEOTIDE SEQUENCE [LARGE SCALE GENOMIC DNA]</scope>
    <source>
        <strain evidence="3 4">CCMP1335</strain>
    </source>
</reference>
<evidence type="ECO:0000256" key="2">
    <source>
        <dbReference type="SAM" id="SignalP"/>
    </source>
</evidence>
<dbReference type="InParanoid" id="B8CGD9"/>
<dbReference type="Pfam" id="PF13688">
    <property type="entry name" value="Reprolysin_5"/>
    <property type="match status" value="1"/>
</dbReference>
<dbReference type="AlphaFoldDB" id="B8CGD9"/>
<dbReference type="EMBL" id="CM000654">
    <property type="protein sequence ID" value="EED87475.1"/>
    <property type="molecule type" value="Genomic_DNA"/>
</dbReference>
<feature type="compositionally biased region" description="Polar residues" evidence="1">
    <location>
        <begin position="809"/>
        <end position="836"/>
    </location>
</feature>
<keyword evidence="2" id="KW-0732">Signal</keyword>
<dbReference type="Proteomes" id="UP000001449">
    <property type="component" value="Chromosome 23"/>
</dbReference>
<feature type="compositionally biased region" description="Pro residues" evidence="1">
    <location>
        <begin position="791"/>
        <end position="803"/>
    </location>
</feature>
<proteinExistence type="predicted"/>
<dbReference type="RefSeq" id="XP_002295171.1">
    <property type="nucleotide sequence ID" value="XM_002295135.1"/>
</dbReference>
<accession>B8CGD9</accession>
<feature type="region of interest" description="Disordered" evidence="1">
    <location>
        <begin position="473"/>
        <end position="511"/>
    </location>
</feature>
<sequence>MMLRLPFAAIALFIAISLNSASSSQQRRMLLHPNESIVTHVRRAKAQKQKMGFTITAEVSDDTSNLFGGSPSVLVYLDVIEASPAITSDTIVENGGRRSRVDIDSIHTILVSDTSTLEGSETFTLLAIDPQTDKVHGIVEKKGSKAFKIKQKKGDKTIATEEDEANMLAPDWSCGVGNDEEIGGRRLKEEDHEHHDHHHKQHHHEHEDPTASILENLSSSLRGTKVNPLGKRRLQSGTNYNYQVDMYIEVDGSFIDKSGGSMETALNQVNLMVTAANVVYEKESALYDSATGTSNALSIMRTNYAQSTWHTAGIDIHHAMLGNGLGGGIAYVGVLCHPDYGFGLTASMSASFVSLDYKVVWDMKAFMHEIGHNFNSGHTHDAYTPVIDTCGTSCPSTTGDKWSTLMSYCQHCPGSYGNIMYTFGGSYDGSGTKSDISNWLDNPELVANYDSTHQSVDPRREAHRMYTHASTRGGNCLAVNENPSPPSTPQPTISPKPTSNPTSFPPGIASYDPSLRAPKCSSSASFCDSGSLLNGRGSVSGGNEPNAASNVLNSCNDGSSGTYHSDESIDRIKVSVVGGGILQEGATIEIDATVYAWSTSADTADFYYTNAAMTNPSWTLISSLKPAATGVQSIKAQVTLGAGSLQAVRVKVEFSTLDTFFSSCLYSDFRYNGSVSSCSAGSYDDTDDIVFAVAQDSSTASPTSKPSSPPSAHPITLSPTSPPSKQPSKQPVTSPPTNNPITQSPTDNPTQPPTQQPVTSPPSDSPTSSPSKSPSASPSKTPSASPSKKPSLPPSASPTPQPTHKPITASPSSKPTFQPSKAPSTDSPTYTPSVKPTSIPVHIEFE</sequence>
<keyword evidence="4" id="KW-1185">Reference proteome</keyword>
<dbReference type="HOGENOM" id="CLU_336965_0_0_1"/>
<dbReference type="GO" id="GO:0008237">
    <property type="term" value="F:metallopeptidase activity"/>
    <property type="evidence" value="ECO:0007669"/>
    <property type="project" value="InterPro"/>
</dbReference>
<feature type="region of interest" description="Disordered" evidence="1">
    <location>
        <begin position="696"/>
        <end position="846"/>
    </location>
</feature>
<evidence type="ECO:0000256" key="1">
    <source>
        <dbReference type="SAM" id="MobiDB-lite"/>
    </source>
</evidence>
<dbReference type="PaxDb" id="35128-Thaps12075"/>